<name>A0ABR2X9D9_9PEZI</name>
<dbReference type="SUPFAM" id="SSF52266">
    <property type="entry name" value="SGNH hydrolase"/>
    <property type="match status" value="1"/>
</dbReference>
<gene>
    <name evidence="2" type="ORF">SCAR479_12871</name>
</gene>
<protein>
    <submittedName>
        <fullName evidence="2">SGNH hydrolase-type esterase domain-containing protein</fullName>
    </submittedName>
</protein>
<dbReference type="InterPro" id="IPR036514">
    <property type="entry name" value="SGNH_hydro_sf"/>
</dbReference>
<accession>A0ABR2X9D9</accession>
<feature type="signal peptide" evidence="1">
    <location>
        <begin position="1"/>
        <end position="19"/>
    </location>
</feature>
<dbReference type="EMBL" id="JARVKM010000093">
    <property type="protein sequence ID" value="KAK9770401.1"/>
    <property type="molecule type" value="Genomic_DNA"/>
</dbReference>
<dbReference type="PANTHER" id="PTHR37981">
    <property type="entry name" value="LIPASE 2"/>
    <property type="match status" value="1"/>
</dbReference>
<evidence type="ECO:0000256" key="1">
    <source>
        <dbReference type="SAM" id="SignalP"/>
    </source>
</evidence>
<keyword evidence="1" id="KW-0732">Signal</keyword>
<dbReference type="Gene3D" id="3.40.50.1110">
    <property type="entry name" value="SGNH hydrolase"/>
    <property type="match status" value="2"/>
</dbReference>
<proteinExistence type="predicted"/>
<feature type="chain" id="PRO_5045516609" evidence="1">
    <location>
        <begin position="20"/>
        <end position="248"/>
    </location>
</feature>
<evidence type="ECO:0000313" key="2">
    <source>
        <dbReference type="EMBL" id="KAK9770401.1"/>
    </source>
</evidence>
<dbReference type="Proteomes" id="UP001465668">
    <property type="component" value="Unassembled WGS sequence"/>
</dbReference>
<dbReference type="InterPro" id="IPR037460">
    <property type="entry name" value="SEST-like"/>
</dbReference>
<sequence>MVICHFVFALGLALPLGLASPHPVAPQARSTRARITWGAIGDSWGSGVSYDILGRTDYDGNKDQCLRINHAYSVQVHQDQSWVPENKVQDFSFAACSGARLVNMAAEPFNGYAHFFNVDDGSSWCNDPTFSLGWNTQAQPQKLLLGLRRNINDLVEILNLQIQRAVNDFKDRGVGYIDITKGFDGGRFCETHHTLLDQCWGNNVMLWNASPEGVVLNINGNYLVRDPTEDEMKNWLQTGKFKNDPSEV</sequence>
<organism evidence="2 3">
    <name type="scientific">Seiridium cardinale</name>
    <dbReference type="NCBI Taxonomy" id="138064"/>
    <lineage>
        <taxon>Eukaryota</taxon>
        <taxon>Fungi</taxon>
        <taxon>Dikarya</taxon>
        <taxon>Ascomycota</taxon>
        <taxon>Pezizomycotina</taxon>
        <taxon>Sordariomycetes</taxon>
        <taxon>Xylariomycetidae</taxon>
        <taxon>Amphisphaeriales</taxon>
        <taxon>Sporocadaceae</taxon>
        <taxon>Seiridium</taxon>
    </lineage>
</organism>
<dbReference type="PANTHER" id="PTHR37981:SF1">
    <property type="entry name" value="SGNH HYDROLASE-TYPE ESTERASE DOMAIN-CONTAINING PROTEIN"/>
    <property type="match status" value="1"/>
</dbReference>
<evidence type="ECO:0000313" key="3">
    <source>
        <dbReference type="Proteomes" id="UP001465668"/>
    </source>
</evidence>
<comment type="caution">
    <text evidence="2">The sequence shown here is derived from an EMBL/GenBank/DDBJ whole genome shotgun (WGS) entry which is preliminary data.</text>
</comment>
<dbReference type="GO" id="GO:0016787">
    <property type="term" value="F:hydrolase activity"/>
    <property type="evidence" value="ECO:0007669"/>
    <property type="project" value="UniProtKB-KW"/>
</dbReference>
<keyword evidence="2" id="KW-0378">Hydrolase</keyword>
<keyword evidence="3" id="KW-1185">Reference proteome</keyword>
<reference evidence="2 3" key="1">
    <citation type="submission" date="2024-02" db="EMBL/GenBank/DDBJ databases">
        <title>First draft genome assembly of two strains of Seiridium cardinale.</title>
        <authorList>
            <person name="Emiliani G."/>
            <person name="Scali E."/>
        </authorList>
    </citation>
    <scope>NUCLEOTIDE SEQUENCE [LARGE SCALE GENOMIC DNA]</scope>
    <source>
        <strain evidence="2 3">BM-138-000479</strain>
    </source>
</reference>